<comment type="caution">
    <text evidence="12">The sequence shown here is derived from an EMBL/GenBank/DDBJ whole genome shotgun (WGS) entry which is preliminary data.</text>
</comment>
<dbReference type="RefSeq" id="WP_184075551.1">
    <property type="nucleotide sequence ID" value="NZ_JACHDS010000001.1"/>
</dbReference>
<dbReference type="PANTHER" id="PTHR11579:SF0">
    <property type="entry name" value="PROTEIN-L-ISOASPARTATE(D-ASPARTATE) O-METHYLTRANSFERASE"/>
    <property type="match status" value="1"/>
</dbReference>
<dbReference type="AlphaFoldDB" id="A0A7X0D5H6"/>
<keyword evidence="8" id="KW-0949">S-adenosyl-L-methionine</keyword>
<organism evidence="12 13">
    <name type="scientific">Nocardiopsis mwathae</name>
    <dbReference type="NCBI Taxonomy" id="1472723"/>
    <lineage>
        <taxon>Bacteria</taxon>
        <taxon>Bacillati</taxon>
        <taxon>Actinomycetota</taxon>
        <taxon>Actinomycetes</taxon>
        <taxon>Streptosporangiales</taxon>
        <taxon>Nocardiopsidaceae</taxon>
        <taxon>Nocardiopsis</taxon>
    </lineage>
</organism>
<proteinExistence type="inferred from homology"/>
<evidence type="ECO:0000256" key="3">
    <source>
        <dbReference type="ARBA" id="ARBA00011890"/>
    </source>
</evidence>
<dbReference type="CDD" id="cd02440">
    <property type="entry name" value="AdoMet_MTases"/>
    <property type="match status" value="1"/>
</dbReference>
<evidence type="ECO:0000256" key="1">
    <source>
        <dbReference type="ARBA" id="ARBA00004496"/>
    </source>
</evidence>
<evidence type="ECO:0000256" key="7">
    <source>
        <dbReference type="ARBA" id="ARBA00022679"/>
    </source>
</evidence>
<dbReference type="Proteomes" id="UP000546642">
    <property type="component" value="Unassembled WGS sequence"/>
</dbReference>
<dbReference type="PANTHER" id="PTHR11579">
    <property type="entry name" value="PROTEIN-L-ISOASPARTATE O-METHYLTRANSFERASE"/>
    <property type="match status" value="1"/>
</dbReference>
<evidence type="ECO:0000256" key="9">
    <source>
        <dbReference type="ARBA" id="ARBA00030757"/>
    </source>
</evidence>
<evidence type="ECO:0000256" key="5">
    <source>
        <dbReference type="ARBA" id="ARBA00022490"/>
    </source>
</evidence>
<gene>
    <name evidence="12" type="ORF">HNR23_002280</name>
</gene>
<dbReference type="GO" id="GO:0032259">
    <property type="term" value="P:methylation"/>
    <property type="evidence" value="ECO:0007669"/>
    <property type="project" value="UniProtKB-KW"/>
</dbReference>
<keyword evidence="5" id="KW-0963">Cytoplasm</keyword>
<reference evidence="12 13" key="1">
    <citation type="submission" date="2020-08" db="EMBL/GenBank/DDBJ databases">
        <title>Sequencing the genomes of 1000 actinobacteria strains.</title>
        <authorList>
            <person name="Klenk H.-P."/>
        </authorList>
    </citation>
    <scope>NUCLEOTIDE SEQUENCE [LARGE SCALE GENOMIC DNA]</scope>
    <source>
        <strain evidence="12 13">DSM 46659</strain>
    </source>
</reference>
<comment type="similarity">
    <text evidence="2">Belongs to the methyltransferase superfamily. L-isoaspartyl/D-aspartyl protein methyltransferase family.</text>
</comment>
<dbReference type="EMBL" id="JACHDS010000001">
    <property type="protein sequence ID" value="MBB6172220.1"/>
    <property type="molecule type" value="Genomic_DNA"/>
</dbReference>
<keyword evidence="7 12" id="KW-0808">Transferase</keyword>
<comment type="subcellular location">
    <subcellularLocation>
        <location evidence="1">Cytoplasm</location>
    </subcellularLocation>
</comment>
<dbReference type="GO" id="GO:0004719">
    <property type="term" value="F:protein-L-isoaspartate (D-aspartate) O-methyltransferase activity"/>
    <property type="evidence" value="ECO:0007669"/>
    <property type="project" value="UniProtKB-EC"/>
</dbReference>
<accession>A0A7X0D5H6</accession>
<dbReference type="EC" id="2.1.1.77" evidence="3"/>
<keyword evidence="6 12" id="KW-0489">Methyltransferase</keyword>
<evidence type="ECO:0000256" key="11">
    <source>
        <dbReference type="ARBA" id="ARBA00031350"/>
    </source>
</evidence>
<evidence type="ECO:0000256" key="8">
    <source>
        <dbReference type="ARBA" id="ARBA00022691"/>
    </source>
</evidence>
<sequence length="373" mass="40540">MATPLLEPHQVPPAWSEAFERVPRVAFIPDQVWDGQRRPVDRATNPARWAELANADAPVITQLDDGTGSGDGYVSSSASKPSIVVMMLDALNAEEGHRVLEVGTGTGWNASLLCARLGEENVTTIEVDPDLAETARERIAAAGFHPQVVAGDGMAGWPEGAPYDRVISTAAVQQVPHTWVAQAQPGGRIVTPWGTAFHNGTLLRLDVGPDGSAQGRFGGDAGFMWVRAQRTPHGAVEDRVLPGHDFVESVTDLHPYEPVADFDASFAVGLRVPRMLSTVVHDGEVSDGRFTVYLMDPESGSWASWRITPETVREYRVRQHGPRSLFDELAAAYAWWLKAGRPEHDRFGLTVTAEGQQVWLDNPDRPLTHAAPG</sequence>
<dbReference type="SUPFAM" id="SSF53335">
    <property type="entry name" value="S-adenosyl-L-methionine-dependent methyltransferases"/>
    <property type="match status" value="1"/>
</dbReference>
<evidence type="ECO:0000313" key="12">
    <source>
        <dbReference type="EMBL" id="MBB6172220.1"/>
    </source>
</evidence>
<evidence type="ECO:0000256" key="4">
    <source>
        <dbReference type="ARBA" id="ARBA00013346"/>
    </source>
</evidence>
<dbReference type="InterPro" id="IPR000682">
    <property type="entry name" value="PCMT"/>
</dbReference>
<dbReference type="Gene3D" id="3.40.50.150">
    <property type="entry name" value="Vaccinia Virus protein VP39"/>
    <property type="match status" value="1"/>
</dbReference>
<evidence type="ECO:0000256" key="6">
    <source>
        <dbReference type="ARBA" id="ARBA00022603"/>
    </source>
</evidence>
<protein>
    <recommendedName>
        <fullName evidence="4">Protein-L-isoaspartate O-methyltransferase</fullName>
        <ecNumber evidence="3">2.1.1.77</ecNumber>
    </recommendedName>
    <alternativeName>
        <fullName evidence="11">L-isoaspartyl protein carboxyl methyltransferase</fullName>
    </alternativeName>
    <alternativeName>
        <fullName evidence="9">Protein L-isoaspartyl methyltransferase</fullName>
    </alternativeName>
    <alternativeName>
        <fullName evidence="10">Protein-beta-aspartate methyltransferase</fullName>
    </alternativeName>
</protein>
<evidence type="ECO:0000256" key="10">
    <source>
        <dbReference type="ARBA" id="ARBA00031323"/>
    </source>
</evidence>
<dbReference type="Pfam" id="PF01135">
    <property type="entry name" value="PCMT"/>
    <property type="match status" value="1"/>
</dbReference>
<keyword evidence="13" id="KW-1185">Reference proteome</keyword>
<dbReference type="InterPro" id="IPR029063">
    <property type="entry name" value="SAM-dependent_MTases_sf"/>
</dbReference>
<evidence type="ECO:0000256" key="2">
    <source>
        <dbReference type="ARBA" id="ARBA00005369"/>
    </source>
</evidence>
<evidence type="ECO:0000313" key="13">
    <source>
        <dbReference type="Proteomes" id="UP000546642"/>
    </source>
</evidence>
<name>A0A7X0D5H6_9ACTN</name>
<dbReference type="GO" id="GO:0005737">
    <property type="term" value="C:cytoplasm"/>
    <property type="evidence" value="ECO:0007669"/>
    <property type="project" value="UniProtKB-SubCell"/>
</dbReference>